<dbReference type="InterPro" id="IPR014002">
    <property type="entry name" value="Agenet_dom_plant"/>
</dbReference>
<dbReference type="EMBL" id="CAJNDS010002086">
    <property type="protein sequence ID" value="CAE7316991.1"/>
    <property type="molecule type" value="Genomic_DNA"/>
</dbReference>
<proteinExistence type="predicted"/>
<evidence type="ECO:0000256" key="1">
    <source>
        <dbReference type="SAM" id="MobiDB-lite"/>
    </source>
</evidence>
<feature type="region of interest" description="Disordered" evidence="1">
    <location>
        <begin position="177"/>
        <end position="201"/>
    </location>
</feature>
<protein>
    <submittedName>
        <fullName evidence="3">ECA4 protein</fullName>
    </submittedName>
</protein>
<keyword evidence="4" id="KW-1185">Reference proteome</keyword>
<feature type="compositionally biased region" description="Basic and acidic residues" evidence="1">
    <location>
        <begin position="401"/>
        <end position="429"/>
    </location>
</feature>
<feature type="compositionally biased region" description="Acidic residues" evidence="1">
    <location>
        <begin position="37"/>
        <end position="48"/>
    </location>
</feature>
<dbReference type="SMART" id="SM00743">
    <property type="entry name" value="Agenet"/>
    <property type="match status" value="2"/>
</dbReference>
<gene>
    <name evidence="3" type="primary">ECA4</name>
    <name evidence="3" type="ORF">SNAT2548_LOCUS16623</name>
</gene>
<organism evidence="3 4">
    <name type="scientific">Symbiodinium natans</name>
    <dbReference type="NCBI Taxonomy" id="878477"/>
    <lineage>
        <taxon>Eukaryota</taxon>
        <taxon>Sar</taxon>
        <taxon>Alveolata</taxon>
        <taxon>Dinophyceae</taxon>
        <taxon>Suessiales</taxon>
        <taxon>Symbiodiniaceae</taxon>
        <taxon>Symbiodinium</taxon>
    </lineage>
</organism>
<feature type="compositionally biased region" description="Basic and acidic residues" evidence="1">
    <location>
        <begin position="113"/>
        <end position="130"/>
    </location>
</feature>
<name>A0A812NEK7_9DINO</name>
<dbReference type="Proteomes" id="UP000604046">
    <property type="component" value="Unassembled WGS sequence"/>
</dbReference>
<feature type="compositionally biased region" description="Acidic residues" evidence="1">
    <location>
        <begin position="58"/>
        <end position="68"/>
    </location>
</feature>
<feature type="compositionally biased region" description="Low complexity" evidence="1">
    <location>
        <begin position="81"/>
        <end position="91"/>
    </location>
</feature>
<reference evidence="3" key="1">
    <citation type="submission" date="2021-02" db="EMBL/GenBank/DDBJ databases">
        <authorList>
            <person name="Dougan E. K."/>
            <person name="Rhodes N."/>
            <person name="Thang M."/>
            <person name="Chan C."/>
        </authorList>
    </citation>
    <scope>NUCLEOTIDE SEQUENCE</scope>
</reference>
<evidence type="ECO:0000313" key="4">
    <source>
        <dbReference type="Proteomes" id="UP000604046"/>
    </source>
</evidence>
<dbReference type="Gene3D" id="2.30.30.140">
    <property type="match status" value="1"/>
</dbReference>
<feature type="compositionally biased region" description="Low complexity" evidence="1">
    <location>
        <begin position="1"/>
        <end position="12"/>
    </location>
</feature>
<comment type="caution">
    <text evidence="3">The sequence shown here is derived from an EMBL/GenBank/DDBJ whole genome shotgun (WGS) entry which is preliminary data.</text>
</comment>
<feature type="region of interest" description="Disordered" evidence="1">
    <location>
        <begin position="1"/>
        <end position="147"/>
    </location>
</feature>
<evidence type="ECO:0000259" key="2">
    <source>
        <dbReference type="SMART" id="SM00743"/>
    </source>
</evidence>
<feature type="compositionally biased region" description="Low complexity" evidence="1">
    <location>
        <begin position="131"/>
        <end position="145"/>
    </location>
</feature>
<sequence>MPNVYAEDAATPAEEEPAGWKDEQALEEATVVFAEHAEEEEGEQDWQGEGDAPKPDEEGQPEEGELTEEVSAAAEMDDAAAETTAGETAAGEEAKLADEVVEEEKEDGGAWWTEEKPTAAEGEQADHAEQADQAEAAAPASDDPAGCVDIDVGWETTAWLLEEDGRRLRKLERLAGGEAEATEEGQLKVTPSSAEPPPGGCGTGHSWCELCARALCAMRTGEDVELPTAVVEAASSVDFADGLGILIMEVPAAVSKKPISGKDGAKLLELCDSLDVVAVFTTACKEATGGGESQGFAEGDVVEGKFGNSWFSAVVVEAAEPGSQVKVKWDFDSSEAELEASDVQLKEAKAAAEAVEYHAGDKVEAKYGSSFFDAQVLEVTEDGKVKIKWGHDSSEAELDASEVKPKEDSQEKGEAEGPPADLKEGDKARGRFKLASARSNE</sequence>
<feature type="domain" description="Agenet" evidence="2">
    <location>
        <begin position="355"/>
        <end position="411"/>
    </location>
</feature>
<accession>A0A812NEK7</accession>
<feature type="region of interest" description="Disordered" evidence="1">
    <location>
        <begin position="388"/>
        <end position="441"/>
    </location>
</feature>
<dbReference type="AlphaFoldDB" id="A0A812NEK7"/>
<dbReference type="CDD" id="cd04508">
    <property type="entry name" value="Tudor_SF"/>
    <property type="match status" value="1"/>
</dbReference>
<evidence type="ECO:0000313" key="3">
    <source>
        <dbReference type="EMBL" id="CAE7316991.1"/>
    </source>
</evidence>
<dbReference type="OrthoDB" id="470141at2759"/>
<feature type="domain" description="Agenet" evidence="2">
    <location>
        <begin position="294"/>
        <end position="353"/>
    </location>
</feature>